<organism evidence="3 4">
    <name type="scientific">Picrophilus torridus (strain ATCC 700027 / DSM 9790 / JCM 10055 / NBRC 100828 / KAW 2/3)</name>
    <dbReference type="NCBI Taxonomy" id="1122961"/>
    <lineage>
        <taxon>Archaea</taxon>
        <taxon>Methanobacteriati</taxon>
        <taxon>Thermoplasmatota</taxon>
        <taxon>Thermoplasmata</taxon>
        <taxon>Thermoplasmatales</taxon>
        <taxon>Picrophilaceae</taxon>
        <taxon>Picrophilus</taxon>
    </lineage>
</organism>
<dbReference type="SUPFAM" id="SSF56762">
    <property type="entry name" value="HydB/Nqo4-like"/>
    <property type="match status" value="1"/>
</dbReference>
<evidence type="ECO:0000259" key="2">
    <source>
        <dbReference type="Pfam" id="PF00346"/>
    </source>
</evidence>
<dbReference type="InterPro" id="IPR052197">
    <property type="entry name" value="ComplexI_49kDa-like"/>
</dbReference>
<reference evidence="3 4" key="1">
    <citation type="submission" date="2017-04" db="EMBL/GenBank/DDBJ databases">
        <authorList>
            <person name="Varghese N."/>
            <person name="Submissions S."/>
        </authorList>
    </citation>
    <scope>NUCLEOTIDE SEQUENCE [LARGE SCALE GENOMIC DNA]</scope>
    <source>
        <strain evidence="3 4">DSM 9789</strain>
    </source>
</reference>
<evidence type="ECO:0000256" key="1">
    <source>
        <dbReference type="ARBA" id="ARBA00023002"/>
    </source>
</evidence>
<dbReference type="InterPro" id="IPR029014">
    <property type="entry name" value="NiFe-Hase_large"/>
</dbReference>
<name>A0A8G2FVK5_PICTO</name>
<evidence type="ECO:0000313" key="3">
    <source>
        <dbReference type="EMBL" id="SMD30278.1"/>
    </source>
</evidence>
<dbReference type="GO" id="GO:0016651">
    <property type="term" value="F:oxidoreductase activity, acting on NAD(P)H"/>
    <property type="evidence" value="ECO:0007669"/>
    <property type="project" value="InterPro"/>
</dbReference>
<gene>
    <name evidence="3" type="ORF">SAMN02745355_0150</name>
</gene>
<evidence type="ECO:0000313" key="4">
    <source>
        <dbReference type="Proteomes" id="UP000192315"/>
    </source>
</evidence>
<protein>
    <submittedName>
        <fullName evidence="3">Ni,Fe-hydrogenase III large subunit</fullName>
    </submittedName>
</protein>
<dbReference type="Gene3D" id="1.10.645.10">
    <property type="entry name" value="Cytochrome-c3 Hydrogenase, chain B"/>
    <property type="match status" value="1"/>
</dbReference>
<accession>A0A8G2FVK5</accession>
<proteinExistence type="predicted"/>
<dbReference type="InterPro" id="IPR001135">
    <property type="entry name" value="NADH_Q_OxRdtase_suD"/>
</dbReference>
<dbReference type="Pfam" id="PF00346">
    <property type="entry name" value="Complex1_49kDa"/>
    <property type="match status" value="1"/>
</dbReference>
<dbReference type="EMBL" id="FWYE01000001">
    <property type="protein sequence ID" value="SMD30278.1"/>
    <property type="molecule type" value="Genomic_DNA"/>
</dbReference>
<dbReference type="PANTHER" id="PTHR43485">
    <property type="entry name" value="HYDROGENASE-4 COMPONENT G"/>
    <property type="match status" value="1"/>
</dbReference>
<dbReference type="Proteomes" id="UP000192315">
    <property type="component" value="Unassembled WGS sequence"/>
</dbReference>
<feature type="domain" description="NADH-quinone oxidoreductase subunit D" evidence="2">
    <location>
        <begin position="196"/>
        <end position="299"/>
    </location>
</feature>
<dbReference type="PANTHER" id="PTHR43485:SF1">
    <property type="entry name" value="FORMATE HYDROGENLYASE SUBUNIT 5-RELATED"/>
    <property type="match status" value="1"/>
</dbReference>
<dbReference type="GO" id="GO:0051287">
    <property type="term" value="F:NAD binding"/>
    <property type="evidence" value="ECO:0007669"/>
    <property type="project" value="InterPro"/>
</dbReference>
<dbReference type="AlphaFoldDB" id="A0A8G2FVK5"/>
<keyword evidence="1" id="KW-0560">Oxidoreductase</keyword>
<sequence length="381" mass="44104">MRYYSYGGRSGRLIGKAGDLTIYARTYNYDDINHENEKSTDFSFNFSYGPLTGGIPEPFRFDINTSGEKINYIKYYNYKIRNIKLKGINIKDAIPYIERINGNFAASYTICFLSSVMDALEIEIPYELKMYYIIEMELERIRNHLYVLARMCEPAGFNVPANMLMHIKERFSRIIDITFGHRYFFGVNQLKSKRLDIYKMINVYKNEINDIYLNLLNSRLFTDRLQDNGRILDDDMTGPAARAAGYKYDSRYDFDIFYYNDTGYEIKTDDSGDAMSRFNVRFNEILNSIDIIENAENKTGDSCYNILDGSGTGLTRVESPSGDVAFYLELSNGVIKDLKIHTALERNMKSFLKSSTGTIFTDFHFNFESFGLWAADEVNII</sequence>
<dbReference type="RefSeq" id="WP_084272320.1">
    <property type="nucleotide sequence ID" value="NZ_FWYE01000001.1"/>
</dbReference>
<dbReference type="GO" id="GO:0048038">
    <property type="term" value="F:quinone binding"/>
    <property type="evidence" value="ECO:0007669"/>
    <property type="project" value="InterPro"/>
</dbReference>
<keyword evidence="4" id="KW-1185">Reference proteome</keyword>
<comment type="caution">
    <text evidence="3">The sequence shown here is derived from an EMBL/GenBank/DDBJ whole genome shotgun (WGS) entry which is preliminary data.</text>
</comment>